<dbReference type="EMBL" id="JARIHO010000059">
    <property type="protein sequence ID" value="KAJ7318099.1"/>
    <property type="molecule type" value="Genomic_DNA"/>
</dbReference>
<accession>A0AAD6ZDL0</accession>
<evidence type="ECO:0000313" key="3">
    <source>
        <dbReference type="Proteomes" id="UP001218218"/>
    </source>
</evidence>
<keyword evidence="3" id="KW-1185">Reference proteome</keyword>
<protein>
    <submittedName>
        <fullName evidence="2">Uncharacterized protein</fullName>
    </submittedName>
</protein>
<sequence length="121" mass="13909">MATRQNKRTRKNPFHRERTVTTLTEDPTTHLLVPTPTEEPARYSYPPDSHQFYPQDSLGLLNHIHPMPAQTQAQSHFYTPQQPQNDLEVLENLKAIIKAGQHEFYRAVPQPQVLAAIYLGP</sequence>
<feature type="non-terminal residue" evidence="2">
    <location>
        <position position="121"/>
    </location>
</feature>
<evidence type="ECO:0000313" key="2">
    <source>
        <dbReference type="EMBL" id="KAJ7318099.1"/>
    </source>
</evidence>
<comment type="caution">
    <text evidence="2">The sequence shown here is derived from an EMBL/GenBank/DDBJ whole genome shotgun (WGS) entry which is preliminary data.</text>
</comment>
<organism evidence="2 3">
    <name type="scientific">Mycena albidolilacea</name>
    <dbReference type="NCBI Taxonomy" id="1033008"/>
    <lineage>
        <taxon>Eukaryota</taxon>
        <taxon>Fungi</taxon>
        <taxon>Dikarya</taxon>
        <taxon>Basidiomycota</taxon>
        <taxon>Agaricomycotina</taxon>
        <taxon>Agaricomycetes</taxon>
        <taxon>Agaricomycetidae</taxon>
        <taxon>Agaricales</taxon>
        <taxon>Marasmiineae</taxon>
        <taxon>Mycenaceae</taxon>
        <taxon>Mycena</taxon>
    </lineage>
</organism>
<dbReference type="AlphaFoldDB" id="A0AAD6ZDL0"/>
<reference evidence="2" key="1">
    <citation type="submission" date="2023-03" db="EMBL/GenBank/DDBJ databases">
        <title>Massive genome expansion in bonnet fungi (Mycena s.s.) driven by repeated elements and novel gene families across ecological guilds.</title>
        <authorList>
            <consortium name="Lawrence Berkeley National Laboratory"/>
            <person name="Harder C.B."/>
            <person name="Miyauchi S."/>
            <person name="Viragh M."/>
            <person name="Kuo A."/>
            <person name="Thoen E."/>
            <person name="Andreopoulos B."/>
            <person name="Lu D."/>
            <person name="Skrede I."/>
            <person name="Drula E."/>
            <person name="Henrissat B."/>
            <person name="Morin E."/>
            <person name="Kohler A."/>
            <person name="Barry K."/>
            <person name="LaButti K."/>
            <person name="Morin E."/>
            <person name="Salamov A."/>
            <person name="Lipzen A."/>
            <person name="Mereny Z."/>
            <person name="Hegedus B."/>
            <person name="Baldrian P."/>
            <person name="Stursova M."/>
            <person name="Weitz H."/>
            <person name="Taylor A."/>
            <person name="Grigoriev I.V."/>
            <person name="Nagy L.G."/>
            <person name="Martin F."/>
            <person name="Kauserud H."/>
        </authorList>
    </citation>
    <scope>NUCLEOTIDE SEQUENCE</scope>
    <source>
        <strain evidence="2">CBHHK002</strain>
    </source>
</reference>
<feature type="compositionally biased region" description="Basic residues" evidence="1">
    <location>
        <begin position="1"/>
        <end position="13"/>
    </location>
</feature>
<gene>
    <name evidence="2" type="ORF">DFH08DRAFT_618355</name>
</gene>
<feature type="region of interest" description="Disordered" evidence="1">
    <location>
        <begin position="1"/>
        <end position="22"/>
    </location>
</feature>
<name>A0AAD6ZDL0_9AGAR</name>
<evidence type="ECO:0000256" key="1">
    <source>
        <dbReference type="SAM" id="MobiDB-lite"/>
    </source>
</evidence>
<dbReference type="Proteomes" id="UP001218218">
    <property type="component" value="Unassembled WGS sequence"/>
</dbReference>
<proteinExistence type="predicted"/>